<accession>A0ABN9TTS1</accession>
<organism evidence="1 2">
    <name type="scientific">Prorocentrum cordatum</name>
    <dbReference type="NCBI Taxonomy" id="2364126"/>
    <lineage>
        <taxon>Eukaryota</taxon>
        <taxon>Sar</taxon>
        <taxon>Alveolata</taxon>
        <taxon>Dinophyceae</taxon>
        <taxon>Prorocentrales</taxon>
        <taxon>Prorocentraceae</taxon>
        <taxon>Prorocentrum</taxon>
    </lineage>
</organism>
<sequence>MTALSTKILESRYAHSVVCERRSVIFGRIALGKVDGTLFVSSVHRECNDNGGIQCMALPLRWHRGRVADRGIRVCSARSARTAYIACFPNSRAGASILTLRWNALSRTQIGECPLSAGYTVDNCVLIAAEFNSGDASRNKVGLHKVCGTAQWSRKKVFDVFTLRSRRADRERLEELIHEARAPNAGRTRLNGASVGTQEHASHFYCAKCADRGCIEPCTDISLHCRGCTRAYRFTYSRTLRGNMVILLCGARRRAIKRGHACDLNLDILLDKLLQQQGRCHYSGVPLQYLVPNSDWRVSLERLENDFGYAPENTVLIAHEFNTSDFSRGKWTHAVRGTAQWSREKVEFIWGSVRASTAQAAEDRLSTTHFGDLRFP</sequence>
<keyword evidence="2" id="KW-1185">Reference proteome</keyword>
<dbReference type="Proteomes" id="UP001189429">
    <property type="component" value="Unassembled WGS sequence"/>
</dbReference>
<dbReference type="EMBL" id="CAUYUJ010015075">
    <property type="protein sequence ID" value="CAK0849624.1"/>
    <property type="molecule type" value="Genomic_DNA"/>
</dbReference>
<name>A0ABN9TTS1_9DINO</name>
<protein>
    <submittedName>
        <fullName evidence="1">Uncharacterized protein</fullName>
    </submittedName>
</protein>
<evidence type="ECO:0000313" key="1">
    <source>
        <dbReference type="EMBL" id="CAK0849624.1"/>
    </source>
</evidence>
<reference evidence="1" key="1">
    <citation type="submission" date="2023-10" db="EMBL/GenBank/DDBJ databases">
        <authorList>
            <person name="Chen Y."/>
            <person name="Shah S."/>
            <person name="Dougan E. K."/>
            <person name="Thang M."/>
            <person name="Chan C."/>
        </authorList>
    </citation>
    <scope>NUCLEOTIDE SEQUENCE [LARGE SCALE GENOMIC DNA]</scope>
</reference>
<gene>
    <name evidence="1" type="ORF">PCOR1329_LOCUS42264</name>
</gene>
<evidence type="ECO:0000313" key="2">
    <source>
        <dbReference type="Proteomes" id="UP001189429"/>
    </source>
</evidence>
<comment type="caution">
    <text evidence="1">The sequence shown here is derived from an EMBL/GenBank/DDBJ whole genome shotgun (WGS) entry which is preliminary data.</text>
</comment>
<dbReference type="Gene3D" id="3.30.40.220">
    <property type="match status" value="1"/>
</dbReference>
<proteinExistence type="predicted"/>